<keyword evidence="4" id="KW-0472">Membrane</keyword>
<evidence type="ECO:0000256" key="3">
    <source>
        <dbReference type="ARBA" id="ARBA00022679"/>
    </source>
</evidence>
<dbReference type="SUPFAM" id="SSF53448">
    <property type="entry name" value="Nucleotide-diphospho-sugar transferases"/>
    <property type="match status" value="1"/>
</dbReference>
<comment type="similarity">
    <text evidence="1">Belongs to the glycosyltransferase 2 family.</text>
</comment>
<keyword evidence="2" id="KW-0328">Glycosyltransferase</keyword>
<evidence type="ECO:0000256" key="2">
    <source>
        <dbReference type="ARBA" id="ARBA00022676"/>
    </source>
</evidence>
<feature type="transmembrane region" description="Helical" evidence="4">
    <location>
        <begin position="402"/>
        <end position="420"/>
    </location>
</feature>
<feature type="transmembrane region" description="Helical" evidence="4">
    <location>
        <begin position="535"/>
        <end position="552"/>
    </location>
</feature>
<dbReference type="EMBL" id="CAFABE010000012">
    <property type="protein sequence ID" value="CAB4821454.1"/>
    <property type="molecule type" value="Genomic_DNA"/>
</dbReference>
<dbReference type="Gene3D" id="3.90.550.10">
    <property type="entry name" value="Spore Coat Polysaccharide Biosynthesis Protein SpsA, Chain A"/>
    <property type="match status" value="1"/>
</dbReference>
<evidence type="ECO:0000256" key="1">
    <source>
        <dbReference type="ARBA" id="ARBA00006739"/>
    </source>
</evidence>
<dbReference type="PANTHER" id="PTHR43179:SF12">
    <property type="entry name" value="GALACTOFURANOSYLTRANSFERASE GLFT2"/>
    <property type="match status" value="1"/>
</dbReference>
<name>A0A6J7QIZ6_9ZZZZ</name>
<feature type="transmembrane region" description="Helical" evidence="4">
    <location>
        <begin position="583"/>
        <end position="610"/>
    </location>
</feature>
<feature type="transmembrane region" description="Helical" evidence="4">
    <location>
        <begin position="772"/>
        <end position="792"/>
    </location>
</feature>
<gene>
    <name evidence="5" type="ORF">UFOPK3164_00447</name>
    <name evidence="6" type="ORF">UFOPK3427_00439</name>
    <name evidence="7" type="ORF">UFOPK4112_00670</name>
</gene>
<keyword evidence="4" id="KW-1133">Transmembrane helix</keyword>
<feature type="transmembrane region" description="Helical" evidence="4">
    <location>
        <begin position="709"/>
        <end position="727"/>
    </location>
</feature>
<feature type="transmembrane region" description="Helical" evidence="4">
    <location>
        <begin position="674"/>
        <end position="697"/>
    </location>
</feature>
<dbReference type="EMBL" id="CAFBPM010000005">
    <property type="protein sequence ID" value="CAB5016975.1"/>
    <property type="molecule type" value="Genomic_DNA"/>
</dbReference>
<dbReference type="AlphaFoldDB" id="A0A6J7QIZ6"/>
<feature type="transmembrane region" description="Helical" evidence="4">
    <location>
        <begin position="739"/>
        <end position="760"/>
    </location>
</feature>
<feature type="transmembrane region" description="Helical" evidence="4">
    <location>
        <begin position="472"/>
        <end position="500"/>
    </location>
</feature>
<proteinExistence type="inferred from homology"/>
<dbReference type="GO" id="GO:0016757">
    <property type="term" value="F:glycosyltransferase activity"/>
    <property type="evidence" value="ECO:0007669"/>
    <property type="project" value="UniProtKB-KW"/>
</dbReference>
<evidence type="ECO:0000256" key="4">
    <source>
        <dbReference type="SAM" id="Phobius"/>
    </source>
</evidence>
<dbReference type="InterPro" id="IPR029044">
    <property type="entry name" value="Nucleotide-diphossugar_trans"/>
</dbReference>
<dbReference type="Pfam" id="PF13641">
    <property type="entry name" value="Glyco_tranf_2_3"/>
    <property type="match status" value="1"/>
</dbReference>
<sequence>MDTRAPAVVAVVVTTDPGEWLEATLASLVAQDYEALSLLVIVNSGGDQVAHRINSVAPSAFVAHREHDDGFAGGINAALEMVEGAAFLLLCHDDVVVAPDAVHLLVEESFRSNAAIVTPKYVIAENASILLHVGQSIDRFGTIIERVQPGEFDQGQHDLVRDVFVAPGGVTLVREDLLRLLGGFDDSFETLGEDLDFCWKAQIAGARIVCAPQAVVSHLERRASGERTPQTPEGLEEAPTLQRLRRRNDLRTLLVCWGRFERSLTVVMLLVLDLGETVVAVLGRDSSRAVDIRESWREWWRQRKEIRKMRKQIQALRTTSDRVIRKNQTRGATRLRSFLSTLLHHGYDAARGAIPPEETEDELPPTSSGFGGAFSDDEGFDELDDLGHRGRRNRRGRRRLSSARSMVALALAAIIVYIIGSRNLIGTRLPMVGQLVPLPSWASLWHVVFASWQPTGLGNGAPGHPGFSALGLFSVLTLGHVSAAERILLLGAIPLGAWGVSRLIQPVASTRARLLAAVAFGGLSLGSNAISSGHLTGVVALGAMPFVIRRIFRLCRVTPFDEPFGPTVPIASRGWRQSRQGNVVSLALLLTVIAAFAPAVLVVVIVVTVGSSLAGVIVSPQRPFAGVGRVFGSIVLAVLLLAPLTIPTLISGFSGFSIFGVAGGPWSNPGIGGLLRFAVGPNGGGALAWLLPVAALVPLILARQRRLELSGHLVGAGIFALGFALFVSRGGWGAFAPDLIVVLAPLAVVIAALVGLGLAAFEDDLAHLGFGWRQIVGVLGVAVALLGLLPAIGSAGNGRWKMPTQGYSDSLTFLNGPASTGHRILWLGDPRAIPGGSWPLQAGVAWSTSTNGLPGSSNLFLPPSATASGAITRAIHQALNGETAHLGRLLAPAGVSAIVVVSTIAPTLPGVQTGVSVPPSPSLLPALDRQSDLVQIPGGGGATIYENPGAITQLASRRAPLSSSATASSLAAVTGWTAITQTSPMSGTIPSPQRTAFIGNAPASEWGVATTGTSSTRSAFGWAQSASVTPGKASLTLNALPLNALAGLAMVLAWIGIALVLLGRHRWLDWWWPAHRRRRTRQVRTDISEEERL</sequence>
<feature type="transmembrane region" description="Helical" evidence="4">
    <location>
        <begin position="1042"/>
        <end position="1062"/>
    </location>
</feature>
<dbReference type="EMBL" id="CAFBLT010000001">
    <property type="protein sequence ID" value="CAB4865102.1"/>
    <property type="molecule type" value="Genomic_DNA"/>
</dbReference>
<reference evidence="7" key="1">
    <citation type="submission" date="2020-05" db="EMBL/GenBank/DDBJ databases">
        <authorList>
            <person name="Chiriac C."/>
            <person name="Salcher M."/>
            <person name="Ghai R."/>
            <person name="Kavagutti S V."/>
        </authorList>
    </citation>
    <scope>NUCLEOTIDE SEQUENCE</scope>
</reference>
<keyword evidence="4" id="KW-0812">Transmembrane</keyword>
<evidence type="ECO:0000313" key="6">
    <source>
        <dbReference type="EMBL" id="CAB4865102.1"/>
    </source>
</evidence>
<keyword evidence="3" id="KW-0808">Transferase</keyword>
<accession>A0A6J7QIZ6</accession>
<feature type="transmembrane region" description="Helical" evidence="4">
    <location>
        <begin position="630"/>
        <end position="662"/>
    </location>
</feature>
<evidence type="ECO:0000313" key="7">
    <source>
        <dbReference type="EMBL" id="CAB5016975.1"/>
    </source>
</evidence>
<dbReference type="PANTHER" id="PTHR43179">
    <property type="entry name" value="RHAMNOSYLTRANSFERASE WBBL"/>
    <property type="match status" value="1"/>
</dbReference>
<evidence type="ECO:0000313" key="5">
    <source>
        <dbReference type="EMBL" id="CAB4821454.1"/>
    </source>
</evidence>
<protein>
    <submittedName>
        <fullName evidence="7">Unannotated protein</fullName>
    </submittedName>
</protein>
<organism evidence="7">
    <name type="scientific">freshwater metagenome</name>
    <dbReference type="NCBI Taxonomy" id="449393"/>
    <lineage>
        <taxon>unclassified sequences</taxon>
        <taxon>metagenomes</taxon>
        <taxon>ecological metagenomes</taxon>
    </lineage>
</organism>